<dbReference type="EMBL" id="JACGWJ010000113">
    <property type="protein sequence ID" value="KAL0294927.1"/>
    <property type="molecule type" value="Genomic_DNA"/>
</dbReference>
<gene>
    <name evidence="1" type="ORF">Sradi_6860100</name>
</gene>
<accession>A0AAW2JKT5</accession>
<comment type="caution">
    <text evidence="1">The sequence shown here is derived from an EMBL/GenBank/DDBJ whole genome shotgun (WGS) entry which is preliminary data.</text>
</comment>
<protein>
    <submittedName>
        <fullName evidence="1">Uncharacterized protein</fullName>
    </submittedName>
</protein>
<reference evidence="1" key="1">
    <citation type="submission" date="2020-06" db="EMBL/GenBank/DDBJ databases">
        <authorList>
            <person name="Li T."/>
            <person name="Hu X."/>
            <person name="Zhang T."/>
            <person name="Song X."/>
            <person name="Zhang H."/>
            <person name="Dai N."/>
            <person name="Sheng W."/>
            <person name="Hou X."/>
            <person name="Wei L."/>
        </authorList>
    </citation>
    <scope>NUCLEOTIDE SEQUENCE</scope>
    <source>
        <strain evidence="1">G02</strain>
        <tissue evidence="1">Leaf</tissue>
    </source>
</reference>
<evidence type="ECO:0000313" key="1">
    <source>
        <dbReference type="EMBL" id="KAL0294927.1"/>
    </source>
</evidence>
<sequence>MAQFSCNSHKSLATGTSLFKLAYGQQPMTPHEILVKKSGGRCLAIYQFARSKQELLDETRTVRLKHNAE</sequence>
<dbReference type="AlphaFoldDB" id="A0AAW2JKT5"/>
<reference evidence="1" key="2">
    <citation type="journal article" date="2024" name="Plant">
        <title>Genomic evolution and insights into agronomic trait innovations of Sesamum species.</title>
        <authorList>
            <person name="Miao H."/>
            <person name="Wang L."/>
            <person name="Qu L."/>
            <person name="Liu H."/>
            <person name="Sun Y."/>
            <person name="Le M."/>
            <person name="Wang Q."/>
            <person name="Wei S."/>
            <person name="Zheng Y."/>
            <person name="Lin W."/>
            <person name="Duan Y."/>
            <person name="Cao H."/>
            <person name="Xiong S."/>
            <person name="Wang X."/>
            <person name="Wei L."/>
            <person name="Li C."/>
            <person name="Ma Q."/>
            <person name="Ju M."/>
            <person name="Zhao R."/>
            <person name="Li G."/>
            <person name="Mu C."/>
            <person name="Tian Q."/>
            <person name="Mei H."/>
            <person name="Zhang T."/>
            <person name="Gao T."/>
            <person name="Zhang H."/>
        </authorList>
    </citation>
    <scope>NUCLEOTIDE SEQUENCE</scope>
    <source>
        <strain evidence="1">G02</strain>
    </source>
</reference>
<organism evidence="1">
    <name type="scientific">Sesamum radiatum</name>
    <name type="common">Black benniseed</name>
    <dbReference type="NCBI Taxonomy" id="300843"/>
    <lineage>
        <taxon>Eukaryota</taxon>
        <taxon>Viridiplantae</taxon>
        <taxon>Streptophyta</taxon>
        <taxon>Embryophyta</taxon>
        <taxon>Tracheophyta</taxon>
        <taxon>Spermatophyta</taxon>
        <taxon>Magnoliopsida</taxon>
        <taxon>eudicotyledons</taxon>
        <taxon>Gunneridae</taxon>
        <taxon>Pentapetalae</taxon>
        <taxon>asterids</taxon>
        <taxon>lamiids</taxon>
        <taxon>Lamiales</taxon>
        <taxon>Pedaliaceae</taxon>
        <taxon>Sesamum</taxon>
    </lineage>
</organism>
<proteinExistence type="predicted"/>
<name>A0AAW2JKT5_SESRA</name>